<feature type="region of interest" description="Disordered" evidence="1">
    <location>
        <begin position="573"/>
        <end position="628"/>
    </location>
</feature>
<dbReference type="OrthoDB" id="10541993at2759"/>
<proteinExistence type="predicted"/>
<dbReference type="EMBL" id="LSRX01002526">
    <property type="protein sequence ID" value="OLP75391.1"/>
    <property type="molecule type" value="Genomic_DNA"/>
</dbReference>
<feature type="compositionally biased region" description="Basic and acidic residues" evidence="1">
    <location>
        <begin position="258"/>
        <end position="268"/>
    </location>
</feature>
<feature type="compositionally biased region" description="Basic and acidic residues" evidence="1">
    <location>
        <begin position="74"/>
        <end position="85"/>
    </location>
</feature>
<feature type="compositionally biased region" description="Basic and acidic residues" evidence="1">
    <location>
        <begin position="142"/>
        <end position="158"/>
    </location>
</feature>
<accession>A0A1Q9BXJ5</accession>
<feature type="region of interest" description="Disordered" evidence="1">
    <location>
        <begin position="54"/>
        <end position="176"/>
    </location>
</feature>
<reference evidence="2 3" key="1">
    <citation type="submission" date="2016-02" db="EMBL/GenBank/DDBJ databases">
        <title>Genome analysis of coral dinoflagellate symbionts highlights evolutionary adaptations to a symbiotic lifestyle.</title>
        <authorList>
            <person name="Aranda M."/>
            <person name="Li Y."/>
            <person name="Liew Y.J."/>
            <person name="Baumgarten S."/>
            <person name="Simakov O."/>
            <person name="Wilson M."/>
            <person name="Piel J."/>
            <person name="Ashoor H."/>
            <person name="Bougouffa S."/>
            <person name="Bajic V.B."/>
            <person name="Ryu T."/>
            <person name="Ravasi T."/>
            <person name="Bayer T."/>
            <person name="Micklem G."/>
            <person name="Kim H."/>
            <person name="Bhak J."/>
            <person name="Lajeunesse T.C."/>
            <person name="Voolstra C.R."/>
        </authorList>
    </citation>
    <scope>NUCLEOTIDE SEQUENCE [LARGE SCALE GENOMIC DNA]</scope>
    <source>
        <strain evidence="2 3">CCMP2467</strain>
    </source>
</reference>
<gene>
    <name evidence="2" type="ORF">AK812_SmicGene44821</name>
</gene>
<name>A0A1Q9BXJ5_SYMMI</name>
<dbReference type="Proteomes" id="UP000186817">
    <property type="component" value="Unassembled WGS sequence"/>
</dbReference>
<evidence type="ECO:0000313" key="3">
    <source>
        <dbReference type="Proteomes" id="UP000186817"/>
    </source>
</evidence>
<evidence type="ECO:0000313" key="2">
    <source>
        <dbReference type="EMBL" id="OLP75391.1"/>
    </source>
</evidence>
<feature type="compositionally biased region" description="Low complexity" evidence="1">
    <location>
        <begin position="160"/>
        <end position="176"/>
    </location>
</feature>
<feature type="compositionally biased region" description="Low complexity" evidence="1">
    <location>
        <begin position="114"/>
        <end position="132"/>
    </location>
</feature>
<comment type="caution">
    <text evidence="2">The sequence shown here is derived from an EMBL/GenBank/DDBJ whole genome shotgun (WGS) entry which is preliminary data.</text>
</comment>
<feature type="compositionally biased region" description="Basic and acidic residues" evidence="1">
    <location>
        <begin position="308"/>
        <end position="379"/>
    </location>
</feature>
<feature type="region of interest" description="Disordered" evidence="1">
    <location>
        <begin position="436"/>
        <end position="459"/>
    </location>
</feature>
<feature type="compositionally biased region" description="Basic residues" evidence="1">
    <location>
        <begin position="298"/>
        <end position="307"/>
    </location>
</feature>
<dbReference type="AlphaFoldDB" id="A0A1Q9BXJ5"/>
<sequence length="628" mass="68947">MPPKKPVKRPAGIDKKKKLFQGILNSCRQLSQTWNFPDTVIKKALLLVLKKEVHKPIKRLPSDVPSGRRRVKGKQPEKGKLKEVEATVSMPVEQDDLTCQGQETDGSDEGAGNSDSTSSSSSSSSTASSSSSGNNIASQPAEEQHTDADNENKSDKQHPQKQSSSPQAADAQEEAAAFMANDWFLNTLEGMMGGDLGQDPSAGSASYLSPTPGPPRRRAPATPASEEASAKRQKTEKQTLLKLKPLSSVESAEVPEQTPEKKKTQTEKESDEDEVSEEAEKPNEAEKPDHSKAEKSTKPKKVQKKPAMKSEEPSKKPKEAEKPTQAEKPKEAEKPTQAEKPNEAEKPDEAEKPKLKAEKPNETEKPNEAEKPSKAEKPTGKASGDIQWNAELGKACWQKSEGIIVSSTPFVDKDDEVKVSFDGLLWSVPHLVPSDLDPSKPTNPLHKVSKPKVPKAKQATPKPIEDYVYPIIRCKYATQGSKSPLIKVEAREDRHDLHSKWVQKLQLVIKADLSVGKAMNIAKTLADAYVYMNLNPSRLNFRGCRESLLGHNHDWESSALDWQTVNKLGLKHFPKSPNDSPIKMQRVAQTQIEEEKEQPAQGDDGDDGGQEEDGEEECGEDDPTVDGS</sequence>
<evidence type="ECO:0000256" key="1">
    <source>
        <dbReference type="SAM" id="MobiDB-lite"/>
    </source>
</evidence>
<feature type="compositionally biased region" description="Acidic residues" evidence="1">
    <location>
        <begin position="603"/>
        <end position="628"/>
    </location>
</feature>
<feature type="compositionally biased region" description="Basic and acidic residues" evidence="1">
    <location>
        <begin position="278"/>
        <end position="297"/>
    </location>
</feature>
<organism evidence="2 3">
    <name type="scientific">Symbiodinium microadriaticum</name>
    <name type="common">Dinoflagellate</name>
    <name type="synonym">Zooxanthella microadriatica</name>
    <dbReference type="NCBI Taxonomy" id="2951"/>
    <lineage>
        <taxon>Eukaryota</taxon>
        <taxon>Sar</taxon>
        <taxon>Alveolata</taxon>
        <taxon>Dinophyceae</taxon>
        <taxon>Suessiales</taxon>
        <taxon>Symbiodiniaceae</taxon>
        <taxon>Symbiodinium</taxon>
    </lineage>
</organism>
<keyword evidence="3" id="KW-1185">Reference proteome</keyword>
<protein>
    <submittedName>
        <fullName evidence="2">Uncharacterized protein</fullName>
    </submittedName>
</protein>
<feature type="region of interest" description="Disordered" evidence="1">
    <location>
        <begin position="189"/>
        <end position="387"/>
    </location>
</feature>
<feature type="compositionally biased region" description="Basic and acidic residues" evidence="1">
    <location>
        <begin position="228"/>
        <end position="239"/>
    </location>
</feature>